<keyword evidence="3" id="KW-1185">Reference proteome</keyword>
<dbReference type="EMBL" id="MNCJ02000329">
    <property type="protein sequence ID" value="KAF5768813.1"/>
    <property type="molecule type" value="Genomic_DNA"/>
</dbReference>
<dbReference type="Proteomes" id="UP000215914">
    <property type="component" value="Chromosome 14"/>
</dbReference>
<name>A0A251SKD5_HELAN</name>
<dbReference type="EMBL" id="CM007903">
    <property type="protein sequence ID" value="OTF97940.1"/>
    <property type="molecule type" value="Genomic_DNA"/>
</dbReference>
<dbReference type="Gramene" id="mRNA:HanXRQr2_Chr14g0640921">
    <property type="protein sequence ID" value="mRNA:HanXRQr2_Chr14g0640921"/>
    <property type="gene ID" value="HanXRQr2_Chr14g0640921"/>
</dbReference>
<dbReference type="InParanoid" id="A0A251SKD5"/>
<dbReference type="AlphaFoldDB" id="A0A251SKD5"/>
<evidence type="ECO:0000313" key="2">
    <source>
        <dbReference type="EMBL" id="OTF97940.1"/>
    </source>
</evidence>
<evidence type="ECO:0000313" key="1">
    <source>
        <dbReference type="EMBL" id="KAF5768813.1"/>
    </source>
</evidence>
<reference evidence="2" key="2">
    <citation type="submission" date="2017-02" db="EMBL/GenBank/DDBJ databases">
        <title>Sunflower complete genome.</title>
        <authorList>
            <person name="Langlade N."/>
            <person name="Munos S."/>
        </authorList>
    </citation>
    <scope>NUCLEOTIDE SEQUENCE [LARGE SCALE GENOMIC DNA]</scope>
    <source>
        <tissue evidence="2">Leaves</tissue>
    </source>
</reference>
<proteinExistence type="predicted"/>
<evidence type="ECO:0000313" key="3">
    <source>
        <dbReference type="Proteomes" id="UP000215914"/>
    </source>
</evidence>
<gene>
    <name evidence="2" type="ORF">HannXRQ_Chr14g0440181</name>
    <name evidence="1" type="ORF">HanXRQr2_Chr14g0640921</name>
</gene>
<reference evidence="1 3" key="1">
    <citation type="journal article" date="2017" name="Nature">
        <title>The sunflower genome provides insights into oil metabolism, flowering and Asterid evolution.</title>
        <authorList>
            <person name="Badouin H."/>
            <person name="Gouzy J."/>
            <person name="Grassa C.J."/>
            <person name="Murat F."/>
            <person name="Staton S.E."/>
            <person name="Cottret L."/>
            <person name="Lelandais-Briere C."/>
            <person name="Owens G.L."/>
            <person name="Carrere S."/>
            <person name="Mayjonade B."/>
            <person name="Legrand L."/>
            <person name="Gill N."/>
            <person name="Kane N.C."/>
            <person name="Bowers J.E."/>
            <person name="Hubner S."/>
            <person name="Bellec A."/>
            <person name="Berard A."/>
            <person name="Berges H."/>
            <person name="Blanchet N."/>
            <person name="Boniface M.C."/>
            <person name="Brunel D."/>
            <person name="Catrice O."/>
            <person name="Chaidir N."/>
            <person name="Claudel C."/>
            <person name="Donnadieu C."/>
            <person name="Faraut T."/>
            <person name="Fievet G."/>
            <person name="Helmstetter N."/>
            <person name="King M."/>
            <person name="Knapp S.J."/>
            <person name="Lai Z."/>
            <person name="Le Paslier M.C."/>
            <person name="Lippi Y."/>
            <person name="Lorenzon L."/>
            <person name="Mandel J.R."/>
            <person name="Marage G."/>
            <person name="Marchand G."/>
            <person name="Marquand E."/>
            <person name="Bret-Mestries E."/>
            <person name="Morien E."/>
            <person name="Nambeesan S."/>
            <person name="Nguyen T."/>
            <person name="Pegot-Espagnet P."/>
            <person name="Pouilly N."/>
            <person name="Raftis F."/>
            <person name="Sallet E."/>
            <person name="Schiex T."/>
            <person name="Thomas J."/>
            <person name="Vandecasteele C."/>
            <person name="Vares D."/>
            <person name="Vear F."/>
            <person name="Vautrin S."/>
            <person name="Crespi M."/>
            <person name="Mangin B."/>
            <person name="Burke J.M."/>
            <person name="Salse J."/>
            <person name="Munos S."/>
            <person name="Vincourt P."/>
            <person name="Rieseberg L.H."/>
            <person name="Langlade N.B."/>
        </authorList>
    </citation>
    <scope>NUCLEOTIDE SEQUENCE [LARGE SCALE GENOMIC DNA]</scope>
    <source>
        <strain evidence="3">cv. SF193</strain>
        <tissue evidence="1">Leaves</tissue>
    </source>
</reference>
<organism evidence="2 3">
    <name type="scientific">Helianthus annuus</name>
    <name type="common">Common sunflower</name>
    <dbReference type="NCBI Taxonomy" id="4232"/>
    <lineage>
        <taxon>Eukaryota</taxon>
        <taxon>Viridiplantae</taxon>
        <taxon>Streptophyta</taxon>
        <taxon>Embryophyta</taxon>
        <taxon>Tracheophyta</taxon>
        <taxon>Spermatophyta</taxon>
        <taxon>Magnoliopsida</taxon>
        <taxon>eudicotyledons</taxon>
        <taxon>Gunneridae</taxon>
        <taxon>Pentapetalae</taxon>
        <taxon>asterids</taxon>
        <taxon>campanulids</taxon>
        <taxon>Asterales</taxon>
        <taxon>Asteraceae</taxon>
        <taxon>Asteroideae</taxon>
        <taxon>Heliantheae alliance</taxon>
        <taxon>Heliantheae</taxon>
        <taxon>Helianthus</taxon>
    </lineage>
</organism>
<sequence length="71" mass="8419">MIHTEYMNMTRSNERCVFYGRPEKYGSTQSIPINSVKAGQRGQTEARGIRLRLYNRLSIYIIYSCCRLFIY</sequence>
<accession>A0A251SKD5</accession>
<reference evidence="1" key="3">
    <citation type="submission" date="2020-06" db="EMBL/GenBank/DDBJ databases">
        <title>Helianthus annuus Genome sequencing and assembly Release 2.</title>
        <authorList>
            <person name="Gouzy J."/>
            <person name="Langlade N."/>
            <person name="Munos S."/>
        </authorList>
    </citation>
    <scope>NUCLEOTIDE SEQUENCE</scope>
    <source>
        <tissue evidence="1">Leaves</tissue>
    </source>
</reference>
<protein>
    <submittedName>
        <fullName evidence="2">Uncharacterized protein</fullName>
    </submittedName>
</protein>